<dbReference type="Pfam" id="PF21761">
    <property type="entry name" value="RedAm-like_C"/>
    <property type="match status" value="1"/>
</dbReference>
<dbReference type="Gene3D" id="3.40.50.720">
    <property type="entry name" value="NAD(P)-binding Rossmann-like Domain"/>
    <property type="match status" value="1"/>
</dbReference>
<evidence type="ECO:0000256" key="2">
    <source>
        <dbReference type="ARBA" id="ARBA00023002"/>
    </source>
</evidence>
<dbReference type="RefSeq" id="WP_141921567.1">
    <property type="nucleotide sequence ID" value="NZ_VFQC01000001.1"/>
</dbReference>
<dbReference type="InterPro" id="IPR015815">
    <property type="entry name" value="HIBADH-related"/>
</dbReference>
<sequence length="299" mass="30865">MSDVTVVGTGAMGSRLATALLDAGLDVAVWNRTPERAFALREYGATPHESLSEATGASPVVVLTIPGYDAGHSVLSSVSPELRGRVVVQSACGTPDDVAGTERLVESAGAGYVEAVFLCYPEELGTGACNILYAGDESAFRRLSAVTEALGGATYLGGDTTLVNTYYALAITFYYAVVNGTIESASLARSRGLPLAAFNHAVRLALGNIDAVATDVAAHVHAGEHGDSLSPLSIHHETLESTAQLYTDHGIPDSLLHTMRDRAHAGVANGHGHSHISVLSEQRTDGAQAAARGAGEGDS</sequence>
<proteinExistence type="inferred from homology"/>
<feature type="domain" description="6-phosphogluconate dehydrogenase NADP-binding" evidence="3">
    <location>
        <begin position="4"/>
        <end position="155"/>
    </location>
</feature>
<keyword evidence="2" id="KW-0560">Oxidoreductase</keyword>
<dbReference type="InterPro" id="IPR013328">
    <property type="entry name" value="6PGD_dom2"/>
</dbReference>
<dbReference type="EMBL" id="VFQC01000001">
    <property type="protein sequence ID" value="TQN30295.1"/>
    <property type="molecule type" value="Genomic_DNA"/>
</dbReference>
<dbReference type="GO" id="GO:0016491">
    <property type="term" value="F:oxidoreductase activity"/>
    <property type="evidence" value="ECO:0007669"/>
    <property type="project" value="UniProtKB-KW"/>
</dbReference>
<dbReference type="OrthoDB" id="4535742at2"/>
<dbReference type="InterPro" id="IPR048666">
    <property type="entry name" value="RedAm-like_C"/>
</dbReference>
<dbReference type="SUPFAM" id="SSF51735">
    <property type="entry name" value="NAD(P)-binding Rossmann-fold domains"/>
    <property type="match status" value="1"/>
</dbReference>
<protein>
    <submittedName>
        <fullName evidence="5">3-hydroxyisobutyrate dehydrogenase-like beta-hydroxyacid dehydrogenase</fullName>
    </submittedName>
</protein>
<dbReference type="InterPro" id="IPR051265">
    <property type="entry name" value="HIBADH-related_NP60_sf"/>
</dbReference>
<evidence type="ECO:0000313" key="5">
    <source>
        <dbReference type="EMBL" id="TQN30295.1"/>
    </source>
</evidence>
<reference evidence="5 6" key="1">
    <citation type="submission" date="2019-06" db="EMBL/GenBank/DDBJ databases">
        <title>Sequencing the genomes of 1000 actinobacteria strains.</title>
        <authorList>
            <person name="Klenk H.-P."/>
        </authorList>
    </citation>
    <scope>NUCLEOTIDE SEQUENCE [LARGE SCALE GENOMIC DNA]</scope>
    <source>
        <strain evidence="5 6">DSM 45015</strain>
    </source>
</reference>
<keyword evidence="6" id="KW-1185">Reference proteome</keyword>
<feature type="domain" description="NADPH-dependent reductive aminase-like C-terminal" evidence="4">
    <location>
        <begin position="159"/>
        <end position="282"/>
    </location>
</feature>
<evidence type="ECO:0000313" key="6">
    <source>
        <dbReference type="Proteomes" id="UP000317422"/>
    </source>
</evidence>
<dbReference type="PANTHER" id="PTHR43580:SF2">
    <property type="entry name" value="CYTOKINE-LIKE NUCLEAR FACTOR N-PAC"/>
    <property type="match status" value="1"/>
</dbReference>
<organism evidence="5 6">
    <name type="scientific">Haloactinospora alba</name>
    <dbReference type="NCBI Taxonomy" id="405555"/>
    <lineage>
        <taxon>Bacteria</taxon>
        <taxon>Bacillati</taxon>
        <taxon>Actinomycetota</taxon>
        <taxon>Actinomycetes</taxon>
        <taxon>Streptosporangiales</taxon>
        <taxon>Nocardiopsidaceae</taxon>
        <taxon>Haloactinospora</taxon>
    </lineage>
</organism>
<gene>
    <name evidence="5" type="ORF">FHX37_0166</name>
</gene>
<evidence type="ECO:0000259" key="4">
    <source>
        <dbReference type="Pfam" id="PF21761"/>
    </source>
</evidence>
<dbReference type="PIRSF" id="PIRSF000103">
    <property type="entry name" value="HIBADH"/>
    <property type="match status" value="1"/>
</dbReference>
<dbReference type="Pfam" id="PF03446">
    <property type="entry name" value="NAD_binding_2"/>
    <property type="match status" value="1"/>
</dbReference>
<dbReference type="Gene3D" id="1.10.1040.10">
    <property type="entry name" value="N-(1-d-carboxylethyl)-l-norvaline Dehydrogenase, domain 2"/>
    <property type="match status" value="1"/>
</dbReference>
<dbReference type="InterPro" id="IPR036291">
    <property type="entry name" value="NAD(P)-bd_dom_sf"/>
</dbReference>
<evidence type="ECO:0000259" key="3">
    <source>
        <dbReference type="Pfam" id="PF03446"/>
    </source>
</evidence>
<comment type="caution">
    <text evidence="5">The sequence shown here is derived from an EMBL/GenBank/DDBJ whole genome shotgun (WGS) entry which is preliminary data.</text>
</comment>
<dbReference type="Proteomes" id="UP000317422">
    <property type="component" value="Unassembled WGS sequence"/>
</dbReference>
<dbReference type="InterPro" id="IPR006115">
    <property type="entry name" value="6PGDH_NADP-bd"/>
</dbReference>
<dbReference type="GO" id="GO:0050661">
    <property type="term" value="F:NADP binding"/>
    <property type="evidence" value="ECO:0007669"/>
    <property type="project" value="InterPro"/>
</dbReference>
<comment type="similarity">
    <text evidence="1">Belongs to the HIBADH-related family.</text>
</comment>
<evidence type="ECO:0000256" key="1">
    <source>
        <dbReference type="ARBA" id="ARBA00009080"/>
    </source>
</evidence>
<dbReference type="AlphaFoldDB" id="A0A543NEP1"/>
<name>A0A543NEP1_9ACTN</name>
<dbReference type="PANTHER" id="PTHR43580">
    <property type="entry name" value="OXIDOREDUCTASE GLYR1-RELATED"/>
    <property type="match status" value="1"/>
</dbReference>
<accession>A0A543NEP1</accession>